<dbReference type="EMBL" id="CAAALY010016971">
    <property type="protein sequence ID" value="VEL13183.1"/>
    <property type="molecule type" value="Genomic_DNA"/>
</dbReference>
<dbReference type="AlphaFoldDB" id="A0A448WJB9"/>
<evidence type="ECO:0000313" key="3">
    <source>
        <dbReference type="EMBL" id="VEL13183.1"/>
    </source>
</evidence>
<dbReference type="Proteomes" id="UP000784294">
    <property type="component" value="Unassembled WGS sequence"/>
</dbReference>
<keyword evidence="4" id="KW-1185">Reference proteome</keyword>
<dbReference type="GO" id="GO:0000055">
    <property type="term" value="P:ribosomal large subunit export from nucleus"/>
    <property type="evidence" value="ECO:0007669"/>
    <property type="project" value="TreeGrafter"/>
</dbReference>
<dbReference type="GO" id="GO:0005524">
    <property type="term" value="F:ATP binding"/>
    <property type="evidence" value="ECO:0007669"/>
    <property type="project" value="UniProtKB-KW"/>
</dbReference>
<evidence type="ECO:0000313" key="4">
    <source>
        <dbReference type="Proteomes" id="UP000784294"/>
    </source>
</evidence>
<dbReference type="GO" id="GO:0005634">
    <property type="term" value="C:nucleus"/>
    <property type="evidence" value="ECO:0007669"/>
    <property type="project" value="TreeGrafter"/>
</dbReference>
<accession>A0A448WJB9</accession>
<comment type="caution">
    <text evidence="3">The sequence shown here is derived from an EMBL/GenBank/DDBJ whole genome shotgun (WGS) entry which is preliminary data.</text>
</comment>
<name>A0A448WJB9_9PLAT</name>
<evidence type="ECO:0000256" key="2">
    <source>
        <dbReference type="ARBA" id="ARBA00022840"/>
    </source>
</evidence>
<dbReference type="PANTHER" id="PTHR48103">
    <property type="entry name" value="MIDASIN-RELATED"/>
    <property type="match status" value="1"/>
</dbReference>
<keyword evidence="2" id="KW-0067">ATP-binding</keyword>
<dbReference type="GO" id="GO:0000027">
    <property type="term" value="P:ribosomal large subunit assembly"/>
    <property type="evidence" value="ECO:0007669"/>
    <property type="project" value="TreeGrafter"/>
</dbReference>
<dbReference type="OrthoDB" id="422220at2759"/>
<dbReference type="PANTHER" id="PTHR48103:SF2">
    <property type="entry name" value="MIDASIN"/>
    <property type="match status" value="1"/>
</dbReference>
<dbReference type="GO" id="GO:0030687">
    <property type="term" value="C:preribosome, large subunit precursor"/>
    <property type="evidence" value="ECO:0007669"/>
    <property type="project" value="TreeGrafter"/>
</dbReference>
<evidence type="ECO:0000256" key="1">
    <source>
        <dbReference type="ARBA" id="ARBA00022741"/>
    </source>
</evidence>
<proteinExistence type="predicted"/>
<protein>
    <submittedName>
        <fullName evidence="3">Uncharacterized protein</fullName>
    </submittedName>
</protein>
<gene>
    <name evidence="3" type="ORF">PXEA_LOCUS6623</name>
</gene>
<reference evidence="3" key="1">
    <citation type="submission" date="2018-11" db="EMBL/GenBank/DDBJ databases">
        <authorList>
            <consortium name="Pathogen Informatics"/>
        </authorList>
    </citation>
    <scope>NUCLEOTIDE SEQUENCE</scope>
</reference>
<organism evidence="3 4">
    <name type="scientific">Protopolystoma xenopodis</name>
    <dbReference type="NCBI Taxonomy" id="117903"/>
    <lineage>
        <taxon>Eukaryota</taxon>
        <taxon>Metazoa</taxon>
        <taxon>Spiralia</taxon>
        <taxon>Lophotrochozoa</taxon>
        <taxon>Platyhelminthes</taxon>
        <taxon>Monogenea</taxon>
        <taxon>Polyopisthocotylea</taxon>
        <taxon>Polystomatidea</taxon>
        <taxon>Polystomatidae</taxon>
        <taxon>Protopolystoma</taxon>
    </lineage>
</organism>
<keyword evidence="1" id="KW-0547">Nucleotide-binding</keyword>
<sequence length="463" mass="52636">MATLDSVQRQMSEKCAPIWFHLSRILLTTNDGHHLSDKDSSILADILTQFESSPSNQAKSSVPVKKNEVSETLKQASAILELLQAGPVGEFPSRLRLLAYFRDAIAVWPNTPDHVRKVGHRMVSNIVWFYSQFLSPVSRYIKEARLPIQREMSQFVRLMRWGDYANFWAIKANVNRAKKTMHKLTKSWETILQRPVGPIFDDVMLRSDQIWWQKSEDYLSSSLGPLPKNEVKRAFVDESFPLTCDDDQDALDIKMKTQEPLYCCKWTPGFGLPEKIHIELTNAGMISEHIAGLLASLKDQGQDRIRLPQIFRCMSRHTLRLSPFTSSSEQPALSFSRPPPLVTWALQVESGLCLWRNTVADLARSTRLLDLRGSRFPARLLHSVISGSYKGQTKIQAEVEDENFTKATVKAWQAEVTALQQRKRMALTDCCKRLASVESGVVPFLKKFGKIQDLPLDKLVAQP</sequence>